<feature type="binding site" evidence="7 8">
    <location>
        <position position="130"/>
    </location>
    <ligand>
        <name>S-adenosyl-L-methionine</name>
        <dbReference type="ChEBI" id="CHEBI:59789"/>
    </ligand>
</feature>
<dbReference type="PANTHER" id="PTHR11727:SF7">
    <property type="entry name" value="DIMETHYLADENOSINE TRANSFERASE-RELATED"/>
    <property type="match status" value="1"/>
</dbReference>
<feature type="binding site" evidence="7 8">
    <location>
        <position position="36"/>
    </location>
    <ligand>
        <name>S-adenosyl-L-methionine</name>
        <dbReference type="ChEBI" id="CHEBI:59789"/>
    </ligand>
</feature>
<dbReference type="NCBIfam" id="TIGR00755">
    <property type="entry name" value="ksgA"/>
    <property type="match status" value="1"/>
</dbReference>
<evidence type="ECO:0000256" key="3">
    <source>
        <dbReference type="ARBA" id="ARBA00022603"/>
    </source>
</evidence>
<evidence type="ECO:0000256" key="7">
    <source>
        <dbReference type="HAMAP-Rule" id="MF_00607"/>
    </source>
</evidence>
<dbReference type="InterPro" id="IPR001737">
    <property type="entry name" value="KsgA/Erm"/>
</dbReference>
<reference evidence="10" key="1">
    <citation type="journal article" date="2020" name="mSystems">
        <title>Genome- and Community-Level Interaction Insights into Carbon Utilization and Element Cycling Functions of Hydrothermarchaeota in Hydrothermal Sediment.</title>
        <authorList>
            <person name="Zhou Z."/>
            <person name="Liu Y."/>
            <person name="Xu W."/>
            <person name="Pan J."/>
            <person name="Luo Z.H."/>
            <person name="Li M."/>
        </authorList>
    </citation>
    <scope>NUCLEOTIDE SEQUENCE [LARGE SCALE GENOMIC DNA]</scope>
    <source>
        <strain evidence="10">SpSt-897</strain>
    </source>
</reference>
<evidence type="ECO:0000256" key="4">
    <source>
        <dbReference type="ARBA" id="ARBA00022679"/>
    </source>
</evidence>
<dbReference type="GO" id="GO:0052908">
    <property type="term" value="F:16S rRNA (adenine(1518)-N(6)/adenine(1519)-N(6))-dimethyltransferase activity"/>
    <property type="evidence" value="ECO:0007669"/>
    <property type="project" value="UniProtKB-EC"/>
</dbReference>
<dbReference type="PROSITE" id="PS51689">
    <property type="entry name" value="SAM_RNA_A_N6_MT"/>
    <property type="match status" value="1"/>
</dbReference>
<evidence type="ECO:0000256" key="1">
    <source>
        <dbReference type="ARBA" id="ARBA00022490"/>
    </source>
</evidence>
<dbReference type="HAMAP" id="MF_00607">
    <property type="entry name" value="16SrRNA_methyltr_A"/>
    <property type="match status" value="1"/>
</dbReference>
<dbReference type="SUPFAM" id="SSF53335">
    <property type="entry name" value="S-adenosyl-L-methionine-dependent methyltransferases"/>
    <property type="match status" value="1"/>
</dbReference>
<dbReference type="PANTHER" id="PTHR11727">
    <property type="entry name" value="DIMETHYLADENOSINE TRANSFERASE"/>
    <property type="match status" value="1"/>
</dbReference>
<dbReference type="InterPro" id="IPR029063">
    <property type="entry name" value="SAM-dependent_MTases_sf"/>
</dbReference>
<sequence>MASAGPGWFHVSLSSPKTVLRRLGLRPDKARGQHFLLHPHQAQRIVAALALEPQDLVVEVGPGLGALTVFLAQQAGRVVALEVDPDLAAYLRDELFAGNSKVEVIRQDVLRFDFVQLARETGSPVAVAGNLPYQITSPLLFKLAAEKAAVSRAVLMMQQEVGARLTAEPGSKDYGVLSVLLQYHFDLRRLFALGPANFFPPPQVTSVVMRLKPRRPEPAARDEAFLSQVVKAAFATRRKTLRNTLAGCGHPVGLPPREVLAALADLNIDPGRRGETLSVSQFVLLSNELLARREGGRG</sequence>
<proteinExistence type="inferred from homology"/>
<comment type="function">
    <text evidence="7">Specifically dimethylates two adjacent adenosines (A1518 and A1519) in the loop of a conserved hairpin near the 3'-end of 16S rRNA in the 30S particle. May play a critical role in biogenesis of 30S subunits.</text>
</comment>
<gene>
    <name evidence="7 10" type="primary">rsmA</name>
    <name evidence="7" type="synonym">ksgA</name>
    <name evidence="10" type="ORF">ENW96_02280</name>
</gene>
<dbReference type="InterPro" id="IPR020596">
    <property type="entry name" value="rRNA_Ade_Mease_Trfase_CS"/>
</dbReference>
<keyword evidence="2 7" id="KW-0698">rRNA processing</keyword>
<feature type="domain" description="Ribosomal RNA adenine methylase transferase N-terminal" evidence="9">
    <location>
        <begin position="41"/>
        <end position="215"/>
    </location>
</feature>
<dbReference type="EMBL" id="DTMF01000056">
    <property type="protein sequence ID" value="HGF33200.1"/>
    <property type="molecule type" value="Genomic_DNA"/>
</dbReference>
<comment type="catalytic activity">
    <reaction evidence="7">
        <text>adenosine(1518)/adenosine(1519) in 16S rRNA + 4 S-adenosyl-L-methionine = N(6)-dimethyladenosine(1518)/N(6)-dimethyladenosine(1519) in 16S rRNA + 4 S-adenosyl-L-homocysteine + 4 H(+)</text>
        <dbReference type="Rhea" id="RHEA:19609"/>
        <dbReference type="Rhea" id="RHEA-COMP:10232"/>
        <dbReference type="Rhea" id="RHEA-COMP:10233"/>
        <dbReference type="ChEBI" id="CHEBI:15378"/>
        <dbReference type="ChEBI" id="CHEBI:57856"/>
        <dbReference type="ChEBI" id="CHEBI:59789"/>
        <dbReference type="ChEBI" id="CHEBI:74411"/>
        <dbReference type="ChEBI" id="CHEBI:74493"/>
        <dbReference type="EC" id="2.1.1.182"/>
    </reaction>
</comment>
<keyword evidence="5 7" id="KW-0949">S-adenosyl-L-methionine</keyword>
<organism evidence="10">
    <name type="scientific">Desulfobacca acetoxidans</name>
    <dbReference type="NCBI Taxonomy" id="60893"/>
    <lineage>
        <taxon>Bacteria</taxon>
        <taxon>Pseudomonadati</taxon>
        <taxon>Thermodesulfobacteriota</taxon>
        <taxon>Desulfobaccia</taxon>
        <taxon>Desulfobaccales</taxon>
        <taxon>Desulfobaccaceae</taxon>
        <taxon>Desulfobacca</taxon>
    </lineage>
</organism>
<accession>A0A7C3V6M7</accession>
<dbReference type="InterPro" id="IPR020598">
    <property type="entry name" value="rRNA_Ade_methylase_Trfase_N"/>
</dbReference>
<dbReference type="PROSITE" id="PS01131">
    <property type="entry name" value="RRNA_A_DIMETH"/>
    <property type="match status" value="1"/>
</dbReference>
<evidence type="ECO:0000256" key="6">
    <source>
        <dbReference type="ARBA" id="ARBA00022884"/>
    </source>
</evidence>
<evidence type="ECO:0000256" key="5">
    <source>
        <dbReference type="ARBA" id="ARBA00022691"/>
    </source>
</evidence>
<dbReference type="Gene3D" id="3.40.50.150">
    <property type="entry name" value="Vaccinia Virus protein VP39"/>
    <property type="match status" value="1"/>
</dbReference>
<dbReference type="AlphaFoldDB" id="A0A7C3V6M7"/>
<dbReference type="GO" id="GO:0005829">
    <property type="term" value="C:cytosol"/>
    <property type="evidence" value="ECO:0007669"/>
    <property type="project" value="TreeGrafter"/>
</dbReference>
<dbReference type="SMART" id="SM00650">
    <property type="entry name" value="rADc"/>
    <property type="match status" value="1"/>
</dbReference>
<evidence type="ECO:0000259" key="9">
    <source>
        <dbReference type="SMART" id="SM00650"/>
    </source>
</evidence>
<feature type="binding site" evidence="7 8">
    <location>
        <position position="108"/>
    </location>
    <ligand>
        <name>S-adenosyl-L-methionine</name>
        <dbReference type="ChEBI" id="CHEBI:59789"/>
    </ligand>
</feature>
<protein>
    <recommendedName>
        <fullName evidence="7">Ribosomal RNA small subunit methyltransferase A</fullName>
        <ecNumber evidence="7">2.1.1.182</ecNumber>
    </recommendedName>
    <alternativeName>
        <fullName evidence="7">16S rRNA (adenine(1518)-N(6)/adenine(1519)-N(6))-dimethyltransferase</fullName>
    </alternativeName>
    <alternativeName>
        <fullName evidence="7">16S rRNA dimethyladenosine transferase</fullName>
    </alternativeName>
    <alternativeName>
        <fullName evidence="7">16S rRNA dimethylase</fullName>
    </alternativeName>
    <alternativeName>
        <fullName evidence="7">S-adenosylmethionine-6-N', N'-adenosyl(rRNA) dimethyltransferase</fullName>
    </alternativeName>
</protein>
<keyword evidence="6 7" id="KW-0694">RNA-binding</keyword>
<comment type="caution">
    <text evidence="10">The sequence shown here is derived from an EMBL/GenBank/DDBJ whole genome shotgun (WGS) entry which is preliminary data.</text>
</comment>
<dbReference type="InterPro" id="IPR023165">
    <property type="entry name" value="rRNA_Ade_diMease-like_C"/>
</dbReference>
<keyword evidence="1 7" id="KW-0963">Cytoplasm</keyword>
<keyword evidence="3 7" id="KW-0489">Methyltransferase</keyword>
<feature type="binding site" evidence="7 8">
    <location>
        <position position="61"/>
    </location>
    <ligand>
        <name>S-adenosyl-L-methionine</name>
        <dbReference type="ChEBI" id="CHEBI:59789"/>
    </ligand>
</feature>
<dbReference type="EC" id="2.1.1.182" evidence="7"/>
<comment type="similarity">
    <text evidence="7">Belongs to the class I-like SAM-binding methyltransferase superfamily. rRNA adenine N(6)-methyltransferase family. RsmA subfamily.</text>
</comment>
<feature type="binding site" evidence="7 8">
    <location>
        <position position="82"/>
    </location>
    <ligand>
        <name>S-adenosyl-L-methionine</name>
        <dbReference type="ChEBI" id="CHEBI:59789"/>
    </ligand>
</feature>
<dbReference type="GO" id="GO:0003723">
    <property type="term" value="F:RNA binding"/>
    <property type="evidence" value="ECO:0007669"/>
    <property type="project" value="UniProtKB-UniRule"/>
</dbReference>
<feature type="binding site" evidence="7 8">
    <location>
        <position position="34"/>
    </location>
    <ligand>
        <name>S-adenosyl-L-methionine</name>
        <dbReference type="ChEBI" id="CHEBI:59789"/>
    </ligand>
</feature>
<evidence type="ECO:0000256" key="8">
    <source>
        <dbReference type="PROSITE-ProRule" id="PRU01026"/>
    </source>
</evidence>
<comment type="subcellular location">
    <subcellularLocation>
        <location evidence="7">Cytoplasm</location>
    </subcellularLocation>
</comment>
<dbReference type="CDD" id="cd02440">
    <property type="entry name" value="AdoMet_MTases"/>
    <property type="match status" value="1"/>
</dbReference>
<evidence type="ECO:0000313" key="10">
    <source>
        <dbReference type="EMBL" id="HGF33200.1"/>
    </source>
</evidence>
<dbReference type="FunFam" id="3.40.50.150:FF:000023">
    <property type="entry name" value="Ribosomal RNA small subunit methyltransferase A"/>
    <property type="match status" value="1"/>
</dbReference>
<evidence type="ECO:0000256" key="2">
    <source>
        <dbReference type="ARBA" id="ARBA00022552"/>
    </source>
</evidence>
<dbReference type="InterPro" id="IPR011530">
    <property type="entry name" value="rRNA_adenine_dimethylase"/>
</dbReference>
<name>A0A7C3V6M7_9BACT</name>
<keyword evidence="4 7" id="KW-0808">Transferase</keyword>
<dbReference type="Gene3D" id="1.10.8.100">
    <property type="entry name" value="Ribosomal RNA adenine dimethylase-like, domain 2"/>
    <property type="match status" value="1"/>
</dbReference>
<dbReference type="Pfam" id="PF00398">
    <property type="entry name" value="RrnaAD"/>
    <property type="match status" value="1"/>
</dbReference>